<dbReference type="OrthoDB" id="2529943at2759"/>
<protein>
    <submittedName>
        <fullName evidence="2">Uncharacterized protein</fullName>
    </submittedName>
</protein>
<feature type="compositionally biased region" description="Gly residues" evidence="1">
    <location>
        <begin position="14"/>
        <end position="35"/>
    </location>
</feature>
<gene>
    <name evidence="2" type="ORF">BMF94_4996</name>
</gene>
<evidence type="ECO:0000256" key="1">
    <source>
        <dbReference type="SAM" id="MobiDB-lite"/>
    </source>
</evidence>
<dbReference type="AlphaFoldDB" id="A0A2S5B5D7"/>
<name>A0A2S5B5D7_9BASI</name>
<dbReference type="Proteomes" id="UP000237144">
    <property type="component" value="Unassembled WGS sequence"/>
</dbReference>
<organism evidence="2 3">
    <name type="scientific">Rhodotorula taiwanensis</name>
    <dbReference type="NCBI Taxonomy" id="741276"/>
    <lineage>
        <taxon>Eukaryota</taxon>
        <taxon>Fungi</taxon>
        <taxon>Dikarya</taxon>
        <taxon>Basidiomycota</taxon>
        <taxon>Pucciniomycotina</taxon>
        <taxon>Microbotryomycetes</taxon>
        <taxon>Sporidiobolales</taxon>
        <taxon>Sporidiobolaceae</taxon>
        <taxon>Rhodotorula</taxon>
    </lineage>
</organism>
<feature type="region of interest" description="Disordered" evidence="1">
    <location>
        <begin position="1"/>
        <end position="74"/>
    </location>
</feature>
<proteinExistence type="predicted"/>
<keyword evidence="3" id="KW-1185">Reference proteome</keyword>
<accession>A0A2S5B5D7</accession>
<comment type="caution">
    <text evidence="2">The sequence shown here is derived from an EMBL/GenBank/DDBJ whole genome shotgun (WGS) entry which is preliminary data.</text>
</comment>
<dbReference type="EMBL" id="PJQD01000063">
    <property type="protein sequence ID" value="POY71987.1"/>
    <property type="molecule type" value="Genomic_DNA"/>
</dbReference>
<evidence type="ECO:0000313" key="3">
    <source>
        <dbReference type="Proteomes" id="UP000237144"/>
    </source>
</evidence>
<evidence type="ECO:0000313" key="2">
    <source>
        <dbReference type="EMBL" id="POY71987.1"/>
    </source>
</evidence>
<sequence length="74" mass="7715">MQGGNQNQRPFSRGGRGGRGGPRGGGRGGRGGRGNFAGNNPNKRPRYDSADGNGGSPTAYFSEPMLQDPWAHLS</sequence>
<reference evidence="2 3" key="1">
    <citation type="journal article" date="2018" name="Front. Microbiol.">
        <title>Prospects for Fungal Bioremediation of Acidic Radioactive Waste Sites: Characterization and Genome Sequence of Rhodotorula taiwanensis MD1149.</title>
        <authorList>
            <person name="Tkavc R."/>
            <person name="Matrosova V.Y."/>
            <person name="Grichenko O.E."/>
            <person name="Gostincar C."/>
            <person name="Volpe R.P."/>
            <person name="Klimenkova P."/>
            <person name="Gaidamakova E.K."/>
            <person name="Zhou C.E."/>
            <person name="Stewart B.J."/>
            <person name="Lyman M.G."/>
            <person name="Malfatti S.A."/>
            <person name="Rubinfeld B."/>
            <person name="Courtot M."/>
            <person name="Singh J."/>
            <person name="Dalgard C.L."/>
            <person name="Hamilton T."/>
            <person name="Frey K.G."/>
            <person name="Gunde-Cimerman N."/>
            <person name="Dugan L."/>
            <person name="Daly M.J."/>
        </authorList>
    </citation>
    <scope>NUCLEOTIDE SEQUENCE [LARGE SCALE GENOMIC DNA]</scope>
    <source>
        <strain evidence="2 3">MD1149</strain>
    </source>
</reference>
<feature type="compositionally biased region" description="Polar residues" evidence="1">
    <location>
        <begin position="1"/>
        <end position="10"/>
    </location>
</feature>